<evidence type="ECO:0000313" key="3">
    <source>
        <dbReference type="EMBL" id="WIA07942.1"/>
    </source>
</evidence>
<keyword evidence="4" id="KW-1185">Reference proteome</keyword>
<feature type="domain" description="PsbP C-terminal" evidence="2">
    <location>
        <begin position="52"/>
        <end position="180"/>
    </location>
</feature>
<dbReference type="PANTHER" id="PTHR31407:SF3">
    <property type="entry name" value="PSBP DOMAIN-CONTAINING PROTEIN 2, CHLOROPLASTIC"/>
    <property type="match status" value="1"/>
</dbReference>
<proteinExistence type="predicted"/>
<feature type="chain" id="PRO_5045151434" description="PsbP C-terminal domain-containing protein" evidence="1">
    <location>
        <begin position="35"/>
        <end position="213"/>
    </location>
</feature>
<dbReference type="PANTHER" id="PTHR31407">
    <property type="match status" value="1"/>
</dbReference>
<dbReference type="InterPro" id="IPR002683">
    <property type="entry name" value="PsbP_C"/>
</dbReference>
<sequence length="213" mass="22341">MLVNNGSQPAGCVNRRQALQAAAGVLLLLPPALSWPGAVVADEAAAGAAAGELQAYVNSQQQYKLSVPAGWDRKDKAGADVLFEDPGRRSTSVGVTVSPVRVASIEQFGDLEAVGQRLLDAERKKESTREAVLLASSSRRGSGGALLYDYEYSLDSTRGLKRILNTVTITGSKLYILNANFKCDKEAGCGPEEGGTIALLRQVAASFDAGASQ</sequence>
<dbReference type="Pfam" id="PF01789">
    <property type="entry name" value="PsbP"/>
    <property type="match status" value="1"/>
</dbReference>
<dbReference type="NCBIfam" id="NF040946">
    <property type="entry name" value="PSII_PsbP"/>
    <property type="match status" value="1"/>
</dbReference>
<evidence type="ECO:0000313" key="4">
    <source>
        <dbReference type="Proteomes" id="UP001244341"/>
    </source>
</evidence>
<evidence type="ECO:0000259" key="2">
    <source>
        <dbReference type="Pfam" id="PF01789"/>
    </source>
</evidence>
<protein>
    <recommendedName>
        <fullName evidence="2">PsbP C-terminal domain-containing protein</fullName>
    </recommendedName>
</protein>
<evidence type="ECO:0000256" key="1">
    <source>
        <dbReference type="SAM" id="SignalP"/>
    </source>
</evidence>
<dbReference type="InterPro" id="IPR016123">
    <property type="entry name" value="Mog1/PsbP_a/b/a-sand"/>
</dbReference>
<dbReference type="EMBL" id="CP126208">
    <property type="protein sequence ID" value="WIA07942.1"/>
    <property type="molecule type" value="Genomic_DNA"/>
</dbReference>
<keyword evidence="1" id="KW-0732">Signal</keyword>
<organism evidence="3 4">
    <name type="scientific">Tetradesmus obliquus</name>
    <name type="common">Green alga</name>
    <name type="synonym">Acutodesmus obliquus</name>
    <dbReference type="NCBI Taxonomy" id="3088"/>
    <lineage>
        <taxon>Eukaryota</taxon>
        <taxon>Viridiplantae</taxon>
        <taxon>Chlorophyta</taxon>
        <taxon>core chlorophytes</taxon>
        <taxon>Chlorophyceae</taxon>
        <taxon>CS clade</taxon>
        <taxon>Sphaeropleales</taxon>
        <taxon>Scenedesmaceae</taxon>
        <taxon>Tetradesmus</taxon>
    </lineage>
</organism>
<feature type="signal peptide" evidence="1">
    <location>
        <begin position="1"/>
        <end position="34"/>
    </location>
</feature>
<accession>A0ABY8TFV2</accession>
<dbReference type="SUPFAM" id="SSF55724">
    <property type="entry name" value="Mog1p/PsbP-like"/>
    <property type="match status" value="1"/>
</dbReference>
<name>A0ABY8TFV2_TETOB</name>
<reference evidence="3 4" key="1">
    <citation type="submission" date="2023-05" db="EMBL/GenBank/DDBJ databases">
        <title>A 100% complete, gapless, phased diploid assembly of the Scenedesmus obliquus UTEX 3031 genome.</title>
        <authorList>
            <person name="Biondi T.C."/>
            <person name="Hanschen E.R."/>
            <person name="Kwon T."/>
            <person name="Eng W."/>
            <person name="Kruse C.P.S."/>
            <person name="Koehler S.I."/>
            <person name="Kunde Y."/>
            <person name="Gleasner C.D."/>
            <person name="You Mak K.T."/>
            <person name="Polle J."/>
            <person name="Hovde B.T."/>
            <person name="Starkenburg S.R."/>
        </authorList>
    </citation>
    <scope>NUCLEOTIDE SEQUENCE [LARGE SCALE GENOMIC DNA]</scope>
    <source>
        <strain evidence="3 4">DOE0152z</strain>
    </source>
</reference>
<dbReference type="Gene3D" id="3.40.1000.10">
    <property type="entry name" value="Mog1/PsbP, alpha/beta/alpha sandwich"/>
    <property type="match status" value="1"/>
</dbReference>
<gene>
    <name evidence="3" type="ORF">OEZ85_007419</name>
</gene>
<dbReference type="Proteomes" id="UP001244341">
    <property type="component" value="Chromosome 1b"/>
</dbReference>